<dbReference type="AlphaFoldDB" id="A0A0F9EWX9"/>
<evidence type="ECO:0000313" key="1">
    <source>
        <dbReference type="EMBL" id="KKL28353.1"/>
    </source>
</evidence>
<gene>
    <name evidence="1" type="ORF">LCGC14_2375970</name>
</gene>
<comment type="caution">
    <text evidence="1">The sequence shown here is derived from an EMBL/GenBank/DDBJ whole genome shotgun (WGS) entry which is preliminary data.</text>
</comment>
<dbReference type="EMBL" id="LAZR01035125">
    <property type="protein sequence ID" value="KKL28353.1"/>
    <property type="molecule type" value="Genomic_DNA"/>
</dbReference>
<organism evidence="1">
    <name type="scientific">marine sediment metagenome</name>
    <dbReference type="NCBI Taxonomy" id="412755"/>
    <lineage>
        <taxon>unclassified sequences</taxon>
        <taxon>metagenomes</taxon>
        <taxon>ecological metagenomes</taxon>
    </lineage>
</organism>
<feature type="non-terminal residue" evidence="1">
    <location>
        <position position="66"/>
    </location>
</feature>
<name>A0A0F9EWX9_9ZZZZ</name>
<proteinExistence type="predicted"/>
<sequence length="66" mass="7382">MFLVDAQLREIRYKFETVDSDHERAILEQLAEGYVRANEIQIEAPVIEVGLAKTGCPQFAAAAFKA</sequence>
<reference evidence="1" key="1">
    <citation type="journal article" date="2015" name="Nature">
        <title>Complex archaea that bridge the gap between prokaryotes and eukaryotes.</title>
        <authorList>
            <person name="Spang A."/>
            <person name="Saw J.H."/>
            <person name="Jorgensen S.L."/>
            <person name="Zaremba-Niedzwiedzka K."/>
            <person name="Martijn J."/>
            <person name="Lind A.E."/>
            <person name="van Eijk R."/>
            <person name="Schleper C."/>
            <person name="Guy L."/>
            <person name="Ettema T.J."/>
        </authorList>
    </citation>
    <scope>NUCLEOTIDE SEQUENCE</scope>
</reference>
<protein>
    <submittedName>
        <fullName evidence="1">Uncharacterized protein</fullName>
    </submittedName>
</protein>
<accession>A0A0F9EWX9</accession>